<protein>
    <submittedName>
        <fullName evidence="1">Uncharacterized protein</fullName>
    </submittedName>
</protein>
<keyword evidence="2" id="KW-1185">Reference proteome</keyword>
<dbReference type="EMBL" id="LGRX02026248">
    <property type="protein sequence ID" value="KAK3251133.1"/>
    <property type="molecule type" value="Genomic_DNA"/>
</dbReference>
<accession>A0AAE0CB41</accession>
<reference evidence="1 2" key="1">
    <citation type="journal article" date="2015" name="Genome Biol. Evol.">
        <title>Comparative Genomics of a Bacterivorous Green Alga Reveals Evolutionary Causalities and Consequences of Phago-Mixotrophic Mode of Nutrition.</title>
        <authorList>
            <person name="Burns J.A."/>
            <person name="Paasch A."/>
            <person name="Narechania A."/>
            <person name="Kim E."/>
        </authorList>
    </citation>
    <scope>NUCLEOTIDE SEQUENCE [LARGE SCALE GENOMIC DNA]</scope>
    <source>
        <strain evidence="1 2">PLY_AMNH</strain>
    </source>
</reference>
<comment type="caution">
    <text evidence="1">The sequence shown here is derived from an EMBL/GenBank/DDBJ whole genome shotgun (WGS) entry which is preliminary data.</text>
</comment>
<dbReference type="AlphaFoldDB" id="A0AAE0CB41"/>
<evidence type="ECO:0000313" key="2">
    <source>
        <dbReference type="Proteomes" id="UP001190700"/>
    </source>
</evidence>
<dbReference type="Proteomes" id="UP001190700">
    <property type="component" value="Unassembled WGS sequence"/>
</dbReference>
<sequence length="263" mass="28868">MLFFFHIQASPVARRHVNSDGEAEWILLYPPELQTHVANTAHLLHAAVAAGMADARCCAPTASQMYPTRSSCPSFRLAPTASSTEHRHLCATPPPFALVLRSVFSVATSPCMFGEGTEGQIHAVDLPGNYHEVFHIDTKKVLSPPTPITYVRIHIASYFCNSIMTTFLPSSLSQKFVVAAAMAKSWMSYDAPTDIRCGNGPAFIGQLIEVRSPFSSLQARHTGFSYCLLWQASLENNVDMANTQSAPDVLHDALEELLQFFPL</sequence>
<evidence type="ECO:0000313" key="1">
    <source>
        <dbReference type="EMBL" id="KAK3251133.1"/>
    </source>
</evidence>
<organism evidence="1 2">
    <name type="scientific">Cymbomonas tetramitiformis</name>
    <dbReference type="NCBI Taxonomy" id="36881"/>
    <lineage>
        <taxon>Eukaryota</taxon>
        <taxon>Viridiplantae</taxon>
        <taxon>Chlorophyta</taxon>
        <taxon>Pyramimonadophyceae</taxon>
        <taxon>Pyramimonadales</taxon>
        <taxon>Pyramimonadaceae</taxon>
        <taxon>Cymbomonas</taxon>
    </lineage>
</organism>
<name>A0AAE0CB41_9CHLO</name>
<proteinExistence type="predicted"/>
<gene>
    <name evidence="1" type="ORF">CYMTET_39521</name>
</gene>